<evidence type="ECO:0000256" key="4">
    <source>
        <dbReference type="ARBA" id="ARBA00022946"/>
    </source>
</evidence>
<reference evidence="10 11" key="1">
    <citation type="submission" date="2024-08" db="EMBL/GenBank/DDBJ databases">
        <authorList>
            <person name="Cucini C."/>
            <person name="Frati F."/>
        </authorList>
    </citation>
    <scope>NUCLEOTIDE SEQUENCE [LARGE SCALE GENOMIC DNA]</scope>
</reference>
<dbReference type="PANTHER" id="PTHR43981">
    <property type="entry name" value="ENOYL-[ACYL-CARRIER-PROTEIN] REDUCTASE, MITOCHONDRIAL"/>
    <property type="match status" value="1"/>
</dbReference>
<evidence type="ECO:0000256" key="5">
    <source>
        <dbReference type="ARBA" id="ARBA00023002"/>
    </source>
</evidence>
<evidence type="ECO:0000313" key="10">
    <source>
        <dbReference type="EMBL" id="CAL8111555.1"/>
    </source>
</evidence>
<keyword evidence="11" id="KW-1185">Reference proteome</keyword>
<keyword evidence="4" id="KW-0809">Transit peptide</keyword>
<gene>
    <name evidence="10" type="ORF">ODALV1_LOCUS15147</name>
</gene>
<dbReference type="EMBL" id="CAXLJM020000046">
    <property type="protein sequence ID" value="CAL8111555.1"/>
    <property type="molecule type" value="Genomic_DNA"/>
</dbReference>
<comment type="caution">
    <text evidence="10">The sequence shown here is derived from an EMBL/GenBank/DDBJ whole genome shotgun (WGS) entry which is preliminary data.</text>
</comment>
<dbReference type="CDD" id="cd08290">
    <property type="entry name" value="ETR"/>
    <property type="match status" value="1"/>
</dbReference>
<comment type="similarity">
    <text evidence="2">Belongs to the zinc-containing alcohol dehydrogenase family. Quinone oxidoreductase subfamily.</text>
</comment>
<dbReference type="Proteomes" id="UP001642540">
    <property type="component" value="Unassembled WGS sequence"/>
</dbReference>
<evidence type="ECO:0000256" key="3">
    <source>
        <dbReference type="ARBA" id="ARBA00022857"/>
    </source>
</evidence>
<keyword evidence="3" id="KW-0521">NADP</keyword>
<feature type="domain" description="Alcohol dehydrogenase-like N-terminal" evidence="9">
    <location>
        <begin position="3"/>
        <end position="78"/>
    </location>
</feature>
<dbReference type="Gene3D" id="3.40.50.720">
    <property type="entry name" value="NAD(P)-binding Rossmann-like Domain"/>
    <property type="match status" value="1"/>
</dbReference>
<organism evidence="10 11">
    <name type="scientific">Orchesella dallaii</name>
    <dbReference type="NCBI Taxonomy" id="48710"/>
    <lineage>
        <taxon>Eukaryota</taxon>
        <taxon>Metazoa</taxon>
        <taxon>Ecdysozoa</taxon>
        <taxon>Arthropoda</taxon>
        <taxon>Hexapoda</taxon>
        <taxon>Collembola</taxon>
        <taxon>Entomobryomorpha</taxon>
        <taxon>Entomobryoidea</taxon>
        <taxon>Orchesellidae</taxon>
        <taxon>Orchesellinae</taxon>
        <taxon>Orchesella</taxon>
    </lineage>
</organism>
<evidence type="ECO:0000256" key="7">
    <source>
        <dbReference type="ARBA" id="ARBA00041058"/>
    </source>
</evidence>
<accession>A0ABP1QTK2</accession>
<evidence type="ECO:0000259" key="9">
    <source>
        <dbReference type="Pfam" id="PF08240"/>
    </source>
</evidence>
<dbReference type="InterPro" id="IPR036291">
    <property type="entry name" value="NAD(P)-bd_dom_sf"/>
</dbReference>
<keyword evidence="6" id="KW-0496">Mitochondrion</keyword>
<dbReference type="SUPFAM" id="SSF50129">
    <property type="entry name" value="GroES-like"/>
    <property type="match status" value="1"/>
</dbReference>
<proteinExistence type="inferred from homology"/>
<dbReference type="PANTHER" id="PTHR43981:SF2">
    <property type="entry name" value="ENOYL-[ACYL-CARRIER-PROTEIN] REDUCTASE, MITOCHONDRIAL"/>
    <property type="match status" value="1"/>
</dbReference>
<dbReference type="Gene3D" id="3.90.180.10">
    <property type="entry name" value="Medium-chain alcohol dehydrogenases, catalytic domain"/>
    <property type="match status" value="1"/>
</dbReference>
<dbReference type="InterPro" id="IPR013154">
    <property type="entry name" value="ADH-like_N"/>
</dbReference>
<dbReference type="InterPro" id="IPR051034">
    <property type="entry name" value="Mito_Enoyl-ACP_Reductase"/>
</dbReference>
<keyword evidence="5" id="KW-0560">Oxidoreductase</keyword>
<evidence type="ECO:0000256" key="1">
    <source>
        <dbReference type="ARBA" id="ARBA00004173"/>
    </source>
</evidence>
<protein>
    <recommendedName>
        <fullName evidence="7">Enoyl-[acyl-carrier-protein] reductase, mitochondrial</fullName>
    </recommendedName>
    <alternativeName>
        <fullName evidence="8">2-enoyl thioester reductase</fullName>
    </alternativeName>
</protein>
<evidence type="ECO:0000313" key="11">
    <source>
        <dbReference type="Proteomes" id="UP001642540"/>
    </source>
</evidence>
<sequence>MLAASVNPADLNMIEGTYGIKPKKFPSVPGIEGVGEVLYADPASGLKPGDWVVPKIANGFLGTWQPYIVANNGDMIKLQSKLPLVSAATILGNPITAYRMLKEFETLKPGDCVLQNGGNSAVGEAVIQLCREFQLQCISLIRPRPKFELKPLKARLLSLGNRDTKIITEDELKSTMKGKRAQLGLDCIGGKSAMDVIRFLESSRTMVTYGGMSRDPVIIRASQLIFNDIRIKGFWLSRDAEMNSWDNQTKVINEFTSLMASGKFVPPVHKLLPLAKYRVAFKDKGQKGVKYIFTFDNKKAKE</sequence>
<name>A0ABP1QTK2_9HEXA</name>
<dbReference type="SUPFAM" id="SSF51735">
    <property type="entry name" value="NAD(P)-binding Rossmann-fold domains"/>
    <property type="match status" value="1"/>
</dbReference>
<dbReference type="InterPro" id="IPR011032">
    <property type="entry name" value="GroES-like_sf"/>
</dbReference>
<dbReference type="Pfam" id="PF08240">
    <property type="entry name" value="ADH_N"/>
    <property type="match status" value="1"/>
</dbReference>
<comment type="subcellular location">
    <subcellularLocation>
        <location evidence="1">Mitochondrion</location>
    </subcellularLocation>
</comment>
<evidence type="ECO:0000256" key="8">
    <source>
        <dbReference type="ARBA" id="ARBA00042123"/>
    </source>
</evidence>
<evidence type="ECO:0000256" key="2">
    <source>
        <dbReference type="ARBA" id="ARBA00010371"/>
    </source>
</evidence>
<evidence type="ECO:0000256" key="6">
    <source>
        <dbReference type="ARBA" id="ARBA00023128"/>
    </source>
</evidence>